<reference evidence="5" key="1">
    <citation type="submission" date="2019-11" db="EMBL/GenBank/DDBJ databases">
        <title>Leishmania tarentolae CDS.</title>
        <authorList>
            <person name="Goto Y."/>
            <person name="Yamagishi J."/>
        </authorList>
    </citation>
    <scope>NUCLEOTIDE SEQUENCE [LARGE SCALE GENOMIC DNA]</scope>
    <source>
        <strain evidence="5">Parrot Tar II</strain>
    </source>
</reference>
<comment type="caution">
    <text evidence="5">The sequence shown here is derived from an EMBL/GenBank/DDBJ whole genome shotgun (WGS) entry which is preliminary data.</text>
</comment>
<protein>
    <recommendedName>
        <fullName evidence="4">TNase-like domain-containing protein</fullName>
    </recommendedName>
</protein>
<dbReference type="GO" id="GO:0004519">
    <property type="term" value="F:endonuclease activity"/>
    <property type="evidence" value="ECO:0007669"/>
    <property type="project" value="UniProtKB-KW"/>
</dbReference>
<dbReference type="InterPro" id="IPR016071">
    <property type="entry name" value="Staphylococal_nuclease_OB-fold"/>
</dbReference>
<keyword evidence="6" id="KW-1185">Reference proteome</keyword>
<keyword evidence="1" id="KW-0540">Nuclease</keyword>
<dbReference type="SMART" id="SM00318">
    <property type="entry name" value="SNc"/>
    <property type="match status" value="1"/>
</dbReference>
<feature type="domain" description="TNase-like" evidence="4">
    <location>
        <begin position="33"/>
        <end position="169"/>
    </location>
</feature>
<dbReference type="VEuPathDB" id="TriTrypDB:LtaPh_0610600"/>
<accession>A0A640K8S3</accession>
<proteinExistence type="predicted"/>
<evidence type="ECO:0000259" key="4">
    <source>
        <dbReference type="PROSITE" id="PS50830"/>
    </source>
</evidence>
<evidence type="ECO:0000256" key="1">
    <source>
        <dbReference type="ARBA" id="ARBA00022722"/>
    </source>
</evidence>
<dbReference type="AlphaFoldDB" id="A0A640K8S3"/>
<dbReference type="PANTHER" id="PTHR12302:SF3">
    <property type="entry name" value="SERINE_THREONINE-PROTEIN KINASE 31"/>
    <property type="match status" value="1"/>
</dbReference>
<evidence type="ECO:0000313" key="5">
    <source>
        <dbReference type="EMBL" id="GET85970.1"/>
    </source>
</evidence>
<dbReference type="GO" id="GO:0005737">
    <property type="term" value="C:cytoplasm"/>
    <property type="evidence" value="ECO:0007669"/>
    <property type="project" value="TreeGrafter"/>
</dbReference>
<evidence type="ECO:0000256" key="2">
    <source>
        <dbReference type="ARBA" id="ARBA00022759"/>
    </source>
</evidence>
<gene>
    <name evidence="5" type="ORF">LtaPh_0610600</name>
</gene>
<keyword evidence="2" id="KW-0255">Endonuclease</keyword>
<dbReference type="OrthoDB" id="430293at2759"/>
<dbReference type="InterPro" id="IPR035437">
    <property type="entry name" value="SNase_OB-fold_sf"/>
</dbReference>
<dbReference type="Gene3D" id="2.40.50.90">
    <property type="match status" value="1"/>
</dbReference>
<dbReference type="PROSITE" id="PS50830">
    <property type="entry name" value="TNASE_3"/>
    <property type="match status" value="1"/>
</dbReference>
<name>A0A640K8S3_LEITA</name>
<dbReference type="EMBL" id="BLBS01000007">
    <property type="protein sequence ID" value="GET85970.1"/>
    <property type="molecule type" value="Genomic_DNA"/>
</dbReference>
<dbReference type="Pfam" id="PF00565">
    <property type="entry name" value="SNase"/>
    <property type="match status" value="1"/>
</dbReference>
<evidence type="ECO:0000256" key="3">
    <source>
        <dbReference type="ARBA" id="ARBA00022801"/>
    </source>
</evidence>
<dbReference type="SUPFAM" id="SSF50199">
    <property type="entry name" value="Staphylococcal nuclease"/>
    <property type="match status" value="1"/>
</dbReference>
<dbReference type="PANTHER" id="PTHR12302">
    <property type="entry name" value="EBNA2 BINDING PROTEIN P100"/>
    <property type="match status" value="1"/>
</dbReference>
<organism evidence="5 6">
    <name type="scientific">Leishmania tarentolae</name>
    <name type="common">Sauroleishmania tarentolae</name>
    <dbReference type="NCBI Taxonomy" id="5689"/>
    <lineage>
        <taxon>Eukaryota</taxon>
        <taxon>Discoba</taxon>
        <taxon>Euglenozoa</taxon>
        <taxon>Kinetoplastea</taxon>
        <taxon>Metakinetoplastina</taxon>
        <taxon>Trypanosomatida</taxon>
        <taxon>Trypanosomatidae</taxon>
        <taxon>Leishmaniinae</taxon>
        <taxon>Leishmania</taxon>
        <taxon>lizard Leishmania</taxon>
    </lineage>
</organism>
<dbReference type="SUPFAM" id="SSF57884">
    <property type="entry name" value="Ada DNA repair protein, N-terminal domain (N-Ada 10)"/>
    <property type="match status" value="1"/>
</dbReference>
<keyword evidence="3" id="KW-0378">Hydrolase</keyword>
<evidence type="ECO:0000313" key="6">
    <source>
        <dbReference type="Proteomes" id="UP000419144"/>
    </source>
</evidence>
<dbReference type="GO" id="GO:0016787">
    <property type="term" value="F:hydrolase activity"/>
    <property type="evidence" value="ECO:0007669"/>
    <property type="project" value="UniProtKB-KW"/>
</dbReference>
<dbReference type="Proteomes" id="UP000419144">
    <property type="component" value="Unassembled WGS sequence"/>
</dbReference>
<dbReference type="InterPro" id="IPR035451">
    <property type="entry name" value="Ada-like_dom_sf"/>
</dbReference>
<sequence>MGNFCCSGEHQTAEKSAETVKASLAIFEELPSGAEEATVDHVYDGDTMTICEHNKKRVRLIGIDAPELSGREPYAREAADFVKRLCPTNSKVWLKAPKGNQKDRYNRMLALVFVANPCGGSGFVCVNIAVVEQGLGTFYAPAHSRVEFEDRLIEAQQSAMQRKVNLWKRQNLHRRVFRTRYGTAFHTEDCSTIQKRIENLQIVSMKDALLKGYSPCRHCKPQQ</sequence>